<dbReference type="AlphaFoldDB" id="A0A4Q9WQE4"/>
<evidence type="ECO:0000256" key="10">
    <source>
        <dbReference type="ARBA" id="ARBA00023065"/>
    </source>
</evidence>
<sequence length="664" mass="74841">MHESFCILGNPNVGKTSLFNALTGSYEYIGNWSGVTVEKKVGQLKKDIGNLIDLPGIYDLSPISKDETIVTDYLMTNTFTGMINIIDASQLKRNLQLTIQLMELNEPIIIGLNMVDVATQRGIKIKYEGLMRKLKVPVFPIVARKGKGTEELLNELSFLNPKEKRNFKISYGKETEDAIKQMTSIIQAHTEYPSKRLRFIAIQYLLDNPEIERELPSVISEQIEPIKEKLSQHLDISIRQHIEIIRNQYIDRLLDGVVEYPNEEQQFLTEKLDKIIMNRYLGIPIFLVIMWLIFQTTFTWIGTPLSDQLDAFFSGPLTDWLKAGMHYIHVAPFLQNLITDGIVAGVGSVLVFVPQIIVLFFFISLLEDSGYMARIAVLMDRTMESIGLSGKSFIPMIIGFGCNVPSIMATRSIENEKERLITILIAPFMSCSARLPVYAIFVGVFFEKYQSLVVLSLYVLGIVVALIVSTLLNKFILKSENSVFIVELPTYRVPSVKTLWRSTWEKAKGFVKKAGTFIFGGSVVIWALSYIGPHGVNVQIDESFMHSIGEFFGHLIAPLGFGSWQAGATLIPGFLAKEVIVSSMAILYSSSEGGLVNVIQQQFTPLSAYAFMIFILLYVPCISTVATIRKETTSWKWTLTALIYPIFTAYILTFAFYQITKLFI</sequence>
<dbReference type="GO" id="GO:0015093">
    <property type="term" value="F:ferrous iron transmembrane transporter activity"/>
    <property type="evidence" value="ECO:0007669"/>
    <property type="project" value="UniProtKB-UniRule"/>
</dbReference>
<dbReference type="PRINTS" id="PR00326">
    <property type="entry name" value="GTP1OBG"/>
</dbReference>
<organism evidence="15 16">
    <name type="scientific">Staphylococcus hominis</name>
    <dbReference type="NCBI Taxonomy" id="1290"/>
    <lineage>
        <taxon>Bacteria</taxon>
        <taxon>Bacillati</taxon>
        <taxon>Bacillota</taxon>
        <taxon>Bacilli</taxon>
        <taxon>Bacillales</taxon>
        <taxon>Staphylococcaceae</taxon>
        <taxon>Staphylococcus</taxon>
    </lineage>
</organism>
<feature type="transmembrane region" description="Helical" evidence="14">
    <location>
        <begin position="639"/>
        <end position="659"/>
    </location>
</feature>
<keyword evidence="6 14" id="KW-0812">Transmembrane</keyword>
<evidence type="ECO:0000256" key="5">
    <source>
        <dbReference type="ARBA" id="ARBA00022496"/>
    </source>
</evidence>
<dbReference type="GO" id="GO:0005525">
    <property type="term" value="F:GTP binding"/>
    <property type="evidence" value="ECO:0007669"/>
    <property type="project" value="UniProtKB-KW"/>
</dbReference>
<dbReference type="Pfam" id="PF17910">
    <property type="entry name" value="FeoB_Cyto"/>
    <property type="match status" value="1"/>
</dbReference>
<comment type="similarity">
    <text evidence="14">Belongs to the TRAFAC class TrmE-Era-EngA-EngB-Septin-like GTPase superfamily. FeoB GTPase (TC 9.A.8) family.</text>
</comment>
<comment type="caution">
    <text evidence="14">Lacks conserved residue(s) required for the propagation of feature annotation.</text>
</comment>
<name>A0A4Q9WQE4_STAHO</name>
<accession>A0A4Q9WQE4</accession>
<dbReference type="Gene3D" id="1.10.287.1770">
    <property type="match status" value="1"/>
</dbReference>
<evidence type="ECO:0000256" key="9">
    <source>
        <dbReference type="ARBA" id="ARBA00023004"/>
    </source>
</evidence>
<keyword evidence="8 14" id="KW-1133">Transmembrane helix</keyword>
<keyword evidence="5 14" id="KW-0410">Iron transport</keyword>
<feature type="transmembrane region" description="Helical" evidence="14">
    <location>
        <begin position="608"/>
        <end position="627"/>
    </location>
</feature>
<keyword evidence="3 14" id="KW-0813">Transport</keyword>
<dbReference type="SUPFAM" id="SSF52540">
    <property type="entry name" value="P-loop containing nucleoside triphosphate hydrolases"/>
    <property type="match status" value="1"/>
</dbReference>
<dbReference type="PANTHER" id="PTHR43185">
    <property type="entry name" value="FERROUS IRON TRANSPORT PROTEIN B"/>
    <property type="match status" value="1"/>
</dbReference>
<evidence type="ECO:0000313" key="16">
    <source>
        <dbReference type="Proteomes" id="UP000665944"/>
    </source>
</evidence>
<evidence type="ECO:0000256" key="3">
    <source>
        <dbReference type="ARBA" id="ARBA00022448"/>
    </source>
</evidence>
<feature type="transmembrane region" description="Helical" evidence="14">
    <location>
        <begin position="342"/>
        <end position="366"/>
    </location>
</feature>
<dbReference type="InterPro" id="IPR011642">
    <property type="entry name" value="Gate_dom"/>
</dbReference>
<dbReference type="InterPro" id="IPR011640">
    <property type="entry name" value="Fe2_transport_prot_B_C"/>
</dbReference>
<keyword evidence="10" id="KW-0406">Ion transport</keyword>
<dbReference type="PANTHER" id="PTHR43185:SF1">
    <property type="entry name" value="FE(2+) TRANSPORTER FEOB"/>
    <property type="match status" value="1"/>
</dbReference>
<keyword evidence="16" id="KW-1185">Reference proteome</keyword>
<keyword evidence="9 14" id="KW-0408">Iron</keyword>
<dbReference type="Pfam" id="PF07670">
    <property type="entry name" value="Gate"/>
    <property type="match status" value="2"/>
</dbReference>
<evidence type="ECO:0000256" key="6">
    <source>
        <dbReference type="ARBA" id="ARBA00022692"/>
    </source>
</evidence>
<keyword evidence="7" id="KW-0547">Nucleotide-binding</keyword>
<keyword evidence="4" id="KW-1003">Cell membrane</keyword>
<comment type="caution">
    <text evidence="15">The sequence shown here is derived from an EMBL/GenBank/DDBJ whole genome shotgun (WGS) entry which is preliminary data.</text>
</comment>
<evidence type="ECO:0000256" key="8">
    <source>
        <dbReference type="ARBA" id="ARBA00022989"/>
    </source>
</evidence>
<dbReference type="FunFam" id="3.40.50.300:FF:001475">
    <property type="entry name" value="Ferrous iron transport protein B"/>
    <property type="match status" value="1"/>
</dbReference>
<dbReference type="InterPro" id="IPR030389">
    <property type="entry name" value="G_FEOB_dom"/>
</dbReference>
<dbReference type="Pfam" id="PF07664">
    <property type="entry name" value="FeoB_C"/>
    <property type="match status" value="1"/>
</dbReference>
<dbReference type="InterPro" id="IPR003373">
    <property type="entry name" value="Fe2_transport_prot-B"/>
</dbReference>
<comment type="subcellular location">
    <subcellularLocation>
        <location evidence="2 14">Cell membrane</location>
        <topology evidence="2 14">Multi-pass membrane protein</topology>
    </subcellularLocation>
</comment>
<dbReference type="InterPro" id="IPR050860">
    <property type="entry name" value="FeoB_GTPase"/>
</dbReference>
<evidence type="ECO:0000256" key="1">
    <source>
        <dbReference type="ARBA" id="ARBA00003926"/>
    </source>
</evidence>
<reference evidence="15 16" key="1">
    <citation type="submission" date="2022-06" db="EMBL/GenBank/DDBJ databases">
        <title>Staphylococcus hominis ShoR14 genome sequence.</title>
        <authorList>
            <person name="Yeo C.C."/>
            <person name="Chew C.H."/>
            <person name="Che Hamzah A.M."/>
            <person name="Al-Trad E.I."/>
        </authorList>
    </citation>
    <scope>NUCLEOTIDE SEQUENCE [LARGE SCALE GENOMIC DNA]</scope>
    <source>
        <strain evidence="15 16">ShoR14</strain>
    </source>
</reference>
<protein>
    <recommendedName>
        <fullName evidence="13 14">Ferrous iron transport protein B</fullName>
    </recommendedName>
</protein>
<keyword evidence="11 14" id="KW-0342">GTP-binding</keyword>
<dbReference type="EMBL" id="JAGHKT020000005">
    <property type="protein sequence ID" value="MCM5672274.1"/>
    <property type="molecule type" value="Genomic_DNA"/>
</dbReference>
<feature type="transmembrane region" description="Helical" evidence="14">
    <location>
        <begin position="452"/>
        <end position="472"/>
    </location>
</feature>
<dbReference type="PROSITE" id="PS51711">
    <property type="entry name" value="G_FEOB"/>
    <property type="match status" value="1"/>
</dbReference>
<evidence type="ECO:0000256" key="13">
    <source>
        <dbReference type="NCBIfam" id="TIGR00437"/>
    </source>
</evidence>
<dbReference type="RefSeq" id="WP_017175080.1">
    <property type="nucleotide sequence ID" value="NZ_CAXOJL010000006.1"/>
</dbReference>
<keyword evidence="12 14" id="KW-0472">Membrane</keyword>
<dbReference type="CDD" id="cd01879">
    <property type="entry name" value="FeoB"/>
    <property type="match status" value="1"/>
</dbReference>
<dbReference type="Gene3D" id="3.40.50.300">
    <property type="entry name" value="P-loop containing nucleotide triphosphate hydrolases"/>
    <property type="match status" value="1"/>
</dbReference>
<feature type="transmembrane region" description="Helical" evidence="14">
    <location>
        <begin position="514"/>
        <end position="532"/>
    </location>
</feature>
<feature type="transmembrane region" description="Helical" evidence="14">
    <location>
        <begin position="280"/>
        <end position="301"/>
    </location>
</feature>
<dbReference type="Pfam" id="PF02421">
    <property type="entry name" value="FeoB_N"/>
    <property type="match status" value="1"/>
</dbReference>
<feature type="transmembrane region" description="Helical" evidence="14">
    <location>
        <begin position="420"/>
        <end position="446"/>
    </location>
</feature>
<dbReference type="InterPro" id="IPR006073">
    <property type="entry name" value="GTP-bd"/>
</dbReference>
<evidence type="ECO:0000313" key="15">
    <source>
        <dbReference type="EMBL" id="MCM5672274.1"/>
    </source>
</evidence>
<evidence type="ECO:0000256" key="4">
    <source>
        <dbReference type="ARBA" id="ARBA00022475"/>
    </source>
</evidence>
<comment type="function">
    <text evidence="1 14">Probable transporter of a GTP-driven Fe(2+) uptake system.</text>
</comment>
<evidence type="ECO:0000256" key="11">
    <source>
        <dbReference type="ARBA" id="ARBA00023134"/>
    </source>
</evidence>
<proteinExistence type="inferred from homology"/>
<evidence type="ECO:0000256" key="7">
    <source>
        <dbReference type="ARBA" id="ARBA00022741"/>
    </source>
</evidence>
<dbReference type="GO" id="GO:0005886">
    <property type="term" value="C:plasma membrane"/>
    <property type="evidence" value="ECO:0007669"/>
    <property type="project" value="UniProtKB-SubCell"/>
</dbReference>
<dbReference type="InterPro" id="IPR041069">
    <property type="entry name" value="FeoB_Cyto"/>
</dbReference>
<evidence type="ECO:0000256" key="14">
    <source>
        <dbReference type="RuleBase" id="RU362098"/>
    </source>
</evidence>
<dbReference type="InterPro" id="IPR027417">
    <property type="entry name" value="P-loop_NTPase"/>
</dbReference>
<evidence type="ECO:0000256" key="12">
    <source>
        <dbReference type="ARBA" id="ARBA00023136"/>
    </source>
</evidence>
<gene>
    <name evidence="15" type="primary">feoB</name>
    <name evidence="15" type="ORF">J7T32_005755</name>
</gene>
<dbReference type="Proteomes" id="UP000665944">
    <property type="component" value="Unassembled WGS sequence"/>
</dbReference>
<dbReference type="NCBIfam" id="TIGR00437">
    <property type="entry name" value="feoB"/>
    <property type="match status" value="1"/>
</dbReference>
<evidence type="ECO:0000256" key="2">
    <source>
        <dbReference type="ARBA" id="ARBA00004651"/>
    </source>
</evidence>